<dbReference type="EMBL" id="LR134318">
    <property type="protein sequence ID" value="VEF12425.1"/>
    <property type="molecule type" value="Genomic_DNA"/>
</dbReference>
<accession>A0A3S4T350</accession>
<name>A0A3S4T350_PSEFL</name>
<evidence type="ECO:0000313" key="1">
    <source>
        <dbReference type="EMBL" id="VEF12425.1"/>
    </source>
</evidence>
<proteinExistence type="predicted"/>
<dbReference type="AlphaFoldDB" id="A0A3S4T350"/>
<sequence length="30" mass="3324">MPKNISFGTKEICFSLNIICMLPALEACHV</sequence>
<dbReference type="Proteomes" id="UP000281909">
    <property type="component" value="Chromosome"/>
</dbReference>
<protein>
    <submittedName>
        <fullName evidence="1">Uncharacterized protein</fullName>
    </submittedName>
</protein>
<evidence type="ECO:0000313" key="2">
    <source>
        <dbReference type="Proteomes" id="UP000281909"/>
    </source>
</evidence>
<reference evidence="1 2" key="1">
    <citation type="submission" date="2018-12" db="EMBL/GenBank/DDBJ databases">
        <authorList>
            <consortium name="Pathogen Informatics"/>
        </authorList>
    </citation>
    <scope>NUCLEOTIDE SEQUENCE [LARGE SCALE GENOMIC DNA]</scope>
    <source>
        <strain evidence="1 2">NCTC9428</strain>
    </source>
</reference>
<gene>
    <name evidence="1" type="ORF">NCTC9428_04081</name>
</gene>
<organism evidence="1 2">
    <name type="scientific">Pseudomonas fluorescens</name>
    <dbReference type="NCBI Taxonomy" id="294"/>
    <lineage>
        <taxon>Bacteria</taxon>
        <taxon>Pseudomonadati</taxon>
        <taxon>Pseudomonadota</taxon>
        <taxon>Gammaproteobacteria</taxon>
        <taxon>Pseudomonadales</taxon>
        <taxon>Pseudomonadaceae</taxon>
        <taxon>Pseudomonas</taxon>
    </lineage>
</organism>